<evidence type="ECO:0000256" key="1">
    <source>
        <dbReference type="SAM" id="MobiDB-lite"/>
    </source>
</evidence>
<dbReference type="AlphaFoldDB" id="A0A482XPJ3"/>
<feature type="region of interest" description="Disordered" evidence="1">
    <location>
        <begin position="214"/>
        <end position="291"/>
    </location>
</feature>
<feature type="region of interest" description="Disordered" evidence="1">
    <location>
        <begin position="348"/>
        <end position="392"/>
    </location>
</feature>
<protein>
    <recommendedName>
        <fullName evidence="4">UBZ4-type domain-containing protein</fullName>
    </recommendedName>
</protein>
<reference evidence="2 3" key="1">
    <citation type="journal article" date="2017" name="Gigascience">
        <title>Genome sequence of the small brown planthopper, Laodelphax striatellus.</title>
        <authorList>
            <person name="Zhu J."/>
            <person name="Jiang F."/>
            <person name="Wang X."/>
            <person name="Yang P."/>
            <person name="Bao Y."/>
            <person name="Zhao W."/>
            <person name="Wang W."/>
            <person name="Lu H."/>
            <person name="Wang Q."/>
            <person name="Cui N."/>
            <person name="Li J."/>
            <person name="Chen X."/>
            <person name="Luo L."/>
            <person name="Yu J."/>
            <person name="Kang L."/>
            <person name="Cui F."/>
        </authorList>
    </citation>
    <scope>NUCLEOTIDE SEQUENCE [LARGE SCALE GENOMIC DNA]</scope>
    <source>
        <strain evidence="2">Lst14</strain>
    </source>
</reference>
<feature type="region of interest" description="Disordered" evidence="1">
    <location>
        <begin position="87"/>
        <end position="133"/>
    </location>
</feature>
<feature type="compositionally biased region" description="Basic and acidic residues" evidence="1">
    <location>
        <begin position="483"/>
        <end position="494"/>
    </location>
</feature>
<gene>
    <name evidence="2" type="ORF">LSTR_LSTR017050</name>
</gene>
<comment type="caution">
    <text evidence="2">The sequence shown here is derived from an EMBL/GenBank/DDBJ whole genome shotgun (WGS) entry which is preliminary data.</text>
</comment>
<accession>A0A482XPJ3</accession>
<keyword evidence="3" id="KW-1185">Reference proteome</keyword>
<feature type="region of interest" description="Disordered" evidence="1">
    <location>
        <begin position="425"/>
        <end position="494"/>
    </location>
</feature>
<dbReference type="EMBL" id="QKKF02004537">
    <property type="protein sequence ID" value="RZF47329.1"/>
    <property type="molecule type" value="Genomic_DNA"/>
</dbReference>
<feature type="compositionally biased region" description="Acidic residues" evidence="1">
    <location>
        <begin position="1"/>
        <end position="14"/>
    </location>
</feature>
<dbReference type="InParanoid" id="A0A482XPJ3"/>
<feature type="compositionally biased region" description="Polar residues" evidence="1">
    <location>
        <begin position="425"/>
        <end position="456"/>
    </location>
</feature>
<sequence>MSNEENIESMETDDYQLAASVQQSNRRDQAPCQLNTARRRQLLNTKSNMTKSFPEASSSRVNVIHNKLNSTEDSQKVTSKSYLDISLSSPEENTDNRAYNSPSLRSYRGCNDIDDDDDGDDDAKVMNKSDDSDDDIKVDDGMFRVAGFIDDNGGKLEVDVDILRANYMNSRVKRPFVDLYTKQSQTQDRKDTTMLLLESYNGWLKGYNARNKFEQQQQKQTHVEHASSPPPKQTFADRMKGNSTASSPQEKEKDMYAQLTDINNSPRLGGEDKSVGEELNNSTASISSPVAEKEEKIFNRAQDFPDLYSRTAAIARELRSPAAATYSNRSRTNQSPAAASSSNIVLDISTGERWDPNTAAWTNRGKAAKQKQQQQANNDLNKPNNNDQQKAAADEKVQCPICQRSFSVAKVESHAAQCFQFPMETRSNNNNYQDTSNKTVTSSRDTAAALNNSVDLTGSDDEEWEKVRSKANKRKGCSDDDDRNGTDNVKRAKQ</sequence>
<feature type="compositionally biased region" description="Low complexity" evidence="1">
    <location>
        <begin position="370"/>
        <end position="390"/>
    </location>
</feature>
<dbReference type="Proteomes" id="UP000291343">
    <property type="component" value="Unassembled WGS sequence"/>
</dbReference>
<feature type="region of interest" description="Disordered" evidence="1">
    <location>
        <begin position="1"/>
        <end position="34"/>
    </location>
</feature>
<evidence type="ECO:0008006" key="4">
    <source>
        <dbReference type="Google" id="ProtNLM"/>
    </source>
</evidence>
<evidence type="ECO:0000313" key="2">
    <source>
        <dbReference type="EMBL" id="RZF47329.1"/>
    </source>
</evidence>
<proteinExistence type="predicted"/>
<feature type="compositionally biased region" description="Polar residues" evidence="1">
    <location>
        <begin position="87"/>
        <end position="104"/>
    </location>
</feature>
<organism evidence="2 3">
    <name type="scientific">Laodelphax striatellus</name>
    <name type="common">Small brown planthopper</name>
    <name type="synonym">Delphax striatella</name>
    <dbReference type="NCBI Taxonomy" id="195883"/>
    <lineage>
        <taxon>Eukaryota</taxon>
        <taxon>Metazoa</taxon>
        <taxon>Ecdysozoa</taxon>
        <taxon>Arthropoda</taxon>
        <taxon>Hexapoda</taxon>
        <taxon>Insecta</taxon>
        <taxon>Pterygota</taxon>
        <taxon>Neoptera</taxon>
        <taxon>Paraneoptera</taxon>
        <taxon>Hemiptera</taxon>
        <taxon>Auchenorrhyncha</taxon>
        <taxon>Fulgoroidea</taxon>
        <taxon>Delphacidae</taxon>
        <taxon>Criomorphinae</taxon>
        <taxon>Laodelphax</taxon>
    </lineage>
</organism>
<feature type="compositionally biased region" description="Acidic residues" evidence="1">
    <location>
        <begin position="112"/>
        <end position="121"/>
    </location>
</feature>
<dbReference type="OrthoDB" id="6645025at2759"/>
<evidence type="ECO:0000313" key="3">
    <source>
        <dbReference type="Proteomes" id="UP000291343"/>
    </source>
</evidence>
<feature type="compositionally biased region" description="Polar residues" evidence="1">
    <location>
        <begin position="279"/>
        <end position="288"/>
    </location>
</feature>
<name>A0A482XPJ3_LAOST</name>